<evidence type="ECO:0000313" key="1">
    <source>
        <dbReference type="EMBL" id="MBK4716982.1"/>
    </source>
</evidence>
<dbReference type="NCBIfam" id="TIGR03347">
    <property type="entry name" value="VI_chp_1"/>
    <property type="match status" value="1"/>
</dbReference>
<dbReference type="RefSeq" id="WP_238715282.1">
    <property type="nucleotide sequence ID" value="NZ_JAEPBH010000068.1"/>
</dbReference>
<dbReference type="EMBL" id="JAEPBH010000068">
    <property type="protein sequence ID" value="MBK4716982.1"/>
    <property type="molecule type" value="Genomic_DNA"/>
</dbReference>
<accession>A0A8K0V9V7</accession>
<comment type="caution">
    <text evidence="1">The sequence shown here is derived from an EMBL/GenBank/DDBJ whole genome shotgun (WGS) entry which is preliminary data.</text>
</comment>
<dbReference type="AlphaFoldDB" id="A0A8K0V9V7"/>
<organism evidence="1 2">
    <name type="scientific">Tenebrionibacter intestinalis</name>
    <dbReference type="NCBI Taxonomy" id="2799638"/>
    <lineage>
        <taxon>Bacteria</taxon>
        <taxon>Pseudomonadati</taxon>
        <taxon>Pseudomonadota</taxon>
        <taxon>Gammaproteobacteria</taxon>
        <taxon>Enterobacterales</taxon>
        <taxon>Enterobacteriaceae</taxon>
        <taxon>Tenebrionibacter/Tenebrionicola group</taxon>
        <taxon>Tenebrionibacter</taxon>
    </lineage>
</organism>
<proteinExistence type="predicted"/>
<dbReference type="InterPro" id="IPR010732">
    <property type="entry name" value="T6SS_TssG-like"/>
</dbReference>
<dbReference type="Proteomes" id="UP000659047">
    <property type="component" value="Unassembled WGS sequence"/>
</dbReference>
<gene>
    <name evidence="1" type="primary">tssG</name>
    <name evidence="1" type="ORF">JJB97_16945</name>
</gene>
<evidence type="ECO:0000313" key="2">
    <source>
        <dbReference type="Proteomes" id="UP000659047"/>
    </source>
</evidence>
<protein>
    <submittedName>
        <fullName evidence="1">Type VI secretion system baseplate subunit TssG</fullName>
    </submittedName>
</protein>
<sequence length="346" mass="38580">MTNNLKKQTDSALPPFWLDSSGRDRTAEYNFYRFCRTLETLSGTKLGTGASLADPVRFRPDPHMGFPAGELRRTETDPNNPQAPPTVRTTFLGLYGVDSPLPTDIVDAINQGADGAEAMAAFLDIFNHRIMTQFYRIWRKYSYPATFEAGGTDSISSSLMALMGIMPGRHQPAPRLLGLLQPLLMTTHTVDGIKAVIRNCAPGTRVCVVANQPVNFPTRLRARLSAASPMRLQKGVVMGSNVSDANYCMTVELETDDPDEVTGWLPGGLLREEVFLLLKTYLGHDYDMRFWLTLPVNLLPRPRLGDRRLLNGYNIMLRQREDDRGDRPQAVRIGLGRLRGAEGNRN</sequence>
<name>A0A8K0V9V7_9ENTR</name>
<keyword evidence="2" id="KW-1185">Reference proteome</keyword>
<reference evidence="1" key="1">
    <citation type="submission" date="2021-01" db="EMBL/GenBank/DDBJ databases">
        <title>Intestinitalea alba gen. nov., sp. nov., a novel genus of the family Enterobacteriaceae, isolated from the gut of the plastic-eating mealworm Tenebrio molitor L.</title>
        <authorList>
            <person name="Yang Y."/>
        </authorList>
    </citation>
    <scope>NUCLEOTIDE SEQUENCE</scope>
    <source>
        <strain evidence="1">BIT-L3</strain>
    </source>
</reference>
<dbReference type="Pfam" id="PF06996">
    <property type="entry name" value="T6SS_TssG"/>
    <property type="match status" value="1"/>
</dbReference>
<dbReference type="PANTHER" id="PTHR35564:SF3">
    <property type="entry name" value="TYPE VI SECRETION SYSTEM BASEPLATE SUBUNIT TSSG"/>
    <property type="match status" value="1"/>
</dbReference>
<dbReference type="PANTHER" id="PTHR35564">
    <property type="match status" value="1"/>
</dbReference>